<name>A0AB39CDU7_9VIRU</name>
<sequence length="89" mass="10370">MGQPKPKIKWSCDPTVHDDMLHFRATLMWYGIEIKTEAKLCKTRLYEDPWVYLSVIQAMQDAIDDALDNVTRTITDSLDYDDEKTEAET</sequence>
<evidence type="ECO:0000313" key="1">
    <source>
        <dbReference type="EMBL" id="XDJ15178.1"/>
    </source>
</evidence>
<organism evidence="1">
    <name type="scientific">Pseudomonas phage HRDY3</name>
    <dbReference type="NCBI Taxonomy" id="3236930"/>
    <lineage>
        <taxon>Viruses</taxon>
    </lineage>
</organism>
<proteinExistence type="predicted"/>
<protein>
    <submittedName>
        <fullName evidence="1">Uncharacterized protein</fullName>
    </submittedName>
</protein>
<reference evidence="1" key="1">
    <citation type="submission" date="2024-07" db="EMBL/GenBank/DDBJ databases">
        <authorList>
            <person name="Bringhurst R.M."/>
            <person name="Homer T.E."/>
        </authorList>
    </citation>
    <scope>NUCLEOTIDE SEQUENCE</scope>
</reference>
<accession>A0AB39CDU7</accession>
<dbReference type="EMBL" id="PQ015379">
    <property type="protein sequence ID" value="XDJ15178.1"/>
    <property type="molecule type" value="Genomic_DNA"/>
</dbReference>